<comment type="caution">
    <text evidence="2">The sequence shown here is derived from an EMBL/GenBank/DDBJ whole genome shotgun (WGS) entry which is preliminary data.</text>
</comment>
<dbReference type="EMBL" id="BGZK01000820">
    <property type="protein sequence ID" value="GBP61731.1"/>
    <property type="molecule type" value="Genomic_DNA"/>
</dbReference>
<evidence type="ECO:0000313" key="3">
    <source>
        <dbReference type="Proteomes" id="UP000299102"/>
    </source>
</evidence>
<proteinExistence type="predicted"/>
<protein>
    <submittedName>
        <fullName evidence="2">Uncharacterized protein</fullName>
    </submittedName>
</protein>
<keyword evidence="3" id="KW-1185">Reference proteome</keyword>
<evidence type="ECO:0000256" key="1">
    <source>
        <dbReference type="SAM" id="MobiDB-lite"/>
    </source>
</evidence>
<feature type="region of interest" description="Disordered" evidence="1">
    <location>
        <begin position="1"/>
        <end position="45"/>
    </location>
</feature>
<dbReference type="Proteomes" id="UP000299102">
    <property type="component" value="Unassembled WGS sequence"/>
</dbReference>
<evidence type="ECO:0000313" key="2">
    <source>
        <dbReference type="EMBL" id="GBP61731.1"/>
    </source>
</evidence>
<organism evidence="2 3">
    <name type="scientific">Eumeta variegata</name>
    <name type="common">Bagworm moth</name>
    <name type="synonym">Eumeta japonica</name>
    <dbReference type="NCBI Taxonomy" id="151549"/>
    <lineage>
        <taxon>Eukaryota</taxon>
        <taxon>Metazoa</taxon>
        <taxon>Ecdysozoa</taxon>
        <taxon>Arthropoda</taxon>
        <taxon>Hexapoda</taxon>
        <taxon>Insecta</taxon>
        <taxon>Pterygota</taxon>
        <taxon>Neoptera</taxon>
        <taxon>Endopterygota</taxon>
        <taxon>Lepidoptera</taxon>
        <taxon>Glossata</taxon>
        <taxon>Ditrysia</taxon>
        <taxon>Tineoidea</taxon>
        <taxon>Psychidae</taxon>
        <taxon>Oiketicinae</taxon>
        <taxon>Eumeta</taxon>
    </lineage>
</organism>
<gene>
    <name evidence="2" type="ORF">EVAR_89111_1</name>
</gene>
<feature type="compositionally biased region" description="Polar residues" evidence="1">
    <location>
        <begin position="22"/>
        <end position="41"/>
    </location>
</feature>
<reference evidence="2 3" key="1">
    <citation type="journal article" date="2019" name="Commun. Biol.">
        <title>The bagworm genome reveals a unique fibroin gene that provides high tensile strength.</title>
        <authorList>
            <person name="Kono N."/>
            <person name="Nakamura H."/>
            <person name="Ohtoshi R."/>
            <person name="Tomita M."/>
            <person name="Numata K."/>
            <person name="Arakawa K."/>
        </authorList>
    </citation>
    <scope>NUCLEOTIDE SEQUENCE [LARGE SCALE GENOMIC DNA]</scope>
</reference>
<name>A0A4C1XCX4_EUMVA</name>
<dbReference type="AlphaFoldDB" id="A0A4C1XCX4"/>
<accession>A0A4C1XCX4</accession>
<sequence length="158" mass="17140">MRTIGVKSGTATEPGQRAGTRLASTETSFNIQDEGTGSMSETAGDKLKKHGIEVGDGYRNRGVAEGKPSQDTSLAAFSNAVSASFDDENCFASSQYFILAVGKRKLNDAKSVLNGERTVTGMLYNKSLVFSDELRRSIVVVKHWDPESRHAVSYGWEL</sequence>